<evidence type="ECO:0000256" key="4">
    <source>
        <dbReference type="ARBA" id="ARBA00022801"/>
    </source>
</evidence>
<feature type="transmembrane region" description="Helical" evidence="7">
    <location>
        <begin position="162"/>
        <end position="181"/>
    </location>
</feature>
<gene>
    <name evidence="9" type="ORF">OHA16_01820</name>
</gene>
<keyword evidence="5 7" id="KW-1133">Transmembrane helix</keyword>
<comment type="subcellular location">
    <subcellularLocation>
        <location evidence="1">Cell membrane</location>
        <topology evidence="1">Multi-pass membrane protein</topology>
    </subcellularLocation>
</comment>
<feature type="transmembrane region" description="Helical" evidence="7">
    <location>
        <begin position="34"/>
        <end position="54"/>
    </location>
</feature>
<evidence type="ECO:0000256" key="1">
    <source>
        <dbReference type="ARBA" id="ARBA00004651"/>
    </source>
</evidence>
<dbReference type="InterPro" id="IPR000326">
    <property type="entry name" value="PAP2/HPO"/>
</dbReference>
<protein>
    <submittedName>
        <fullName evidence="9">Phosphatase PAP2 family protein</fullName>
    </submittedName>
</protein>
<name>A0ABZ1TS68_9ACTN</name>
<evidence type="ECO:0000256" key="7">
    <source>
        <dbReference type="SAM" id="Phobius"/>
    </source>
</evidence>
<evidence type="ECO:0000313" key="9">
    <source>
        <dbReference type="EMBL" id="WUQ81821.1"/>
    </source>
</evidence>
<dbReference type="Gene3D" id="1.20.144.10">
    <property type="entry name" value="Phosphatidic acid phosphatase type 2/haloperoxidase"/>
    <property type="match status" value="1"/>
</dbReference>
<evidence type="ECO:0000259" key="8">
    <source>
        <dbReference type="SMART" id="SM00014"/>
    </source>
</evidence>
<dbReference type="Pfam" id="PF01569">
    <property type="entry name" value="PAP2"/>
    <property type="match status" value="1"/>
</dbReference>
<organism evidence="9 10">
    <name type="scientific">Kitasatospora purpeofusca</name>
    <dbReference type="NCBI Taxonomy" id="67352"/>
    <lineage>
        <taxon>Bacteria</taxon>
        <taxon>Bacillati</taxon>
        <taxon>Actinomycetota</taxon>
        <taxon>Actinomycetes</taxon>
        <taxon>Kitasatosporales</taxon>
        <taxon>Streptomycetaceae</taxon>
        <taxon>Kitasatospora</taxon>
    </lineage>
</organism>
<keyword evidence="6 7" id="KW-0472">Membrane</keyword>
<reference evidence="9" key="1">
    <citation type="submission" date="2022-10" db="EMBL/GenBank/DDBJ databases">
        <title>The complete genomes of actinobacterial strains from the NBC collection.</title>
        <authorList>
            <person name="Joergensen T.S."/>
            <person name="Alvarez Arevalo M."/>
            <person name="Sterndorff E.B."/>
            <person name="Faurdal D."/>
            <person name="Vuksanovic O."/>
            <person name="Mourched A.-S."/>
            <person name="Charusanti P."/>
            <person name="Shaw S."/>
            <person name="Blin K."/>
            <person name="Weber T."/>
        </authorList>
    </citation>
    <scope>NUCLEOTIDE SEQUENCE</scope>
    <source>
        <strain evidence="9">NBC_00222</strain>
    </source>
</reference>
<proteinExistence type="predicted"/>
<evidence type="ECO:0000256" key="3">
    <source>
        <dbReference type="ARBA" id="ARBA00022692"/>
    </source>
</evidence>
<dbReference type="PANTHER" id="PTHR14969:SF62">
    <property type="entry name" value="DECAPRENYLPHOSPHORYL-5-PHOSPHORIBOSE PHOSPHATASE RV3807C-RELATED"/>
    <property type="match status" value="1"/>
</dbReference>
<dbReference type="SUPFAM" id="SSF48317">
    <property type="entry name" value="Acid phosphatase/Vanadium-dependent haloperoxidase"/>
    <property type="match status" value="1"/>
</dbReference>
<feature type="transmembrane region" description="Helical" evidence="7">
    <location>
        <begin position="137"/>
        <end position="156"/>
    </location>
</feature>
<dbReference type="SMART" id="SM00014">
    <property type="entry name" value="acidPPc"/>
    <property type="match status" value="1"/>
</dbReference>
<evidence type="ECO:0000256" key="6">
    <source>
        <dbReference type="ARBA" id="ARBA00023136"/>
    </source>
</evidence>
<dbReference type="EMBL" id="CP108110">
    <property type="protein sequence ID" value="WUQ81821.1"/>
    <property type="molecule type" value="Genomic_DNA"/>
</dbReference>
<evidence type="ECO:0000256" key="2">
    <source>
        <dbReference type="ARBA" id="ARBA00022475"/>
    </source>
</evidence>
<keyword evidence="10" id="KW-1185">Reference proteome</keyword>
<sequence>MQGLAFDGRPVDGGLYLRMDRWAEHLPAPLQHLVAAYSVAGLLLLAALMLLGWWRSRRADGVLMARALAVPLVITLAFAADTLLKSVLREPRPCQVLDAGRTLEACPGAGDWSLPSNHTVIVFAGAAALWHVDRRLGALGLLLAVAMGLTRVLVGVHYPHDVLLGAVVGAAAGHLLGLLSGRAAPLVDRARTGGLRRWLTA</sequence>
<keyword evidence="3 7" id="KW-0812">Transmembrane</keyword>
<dbReference type="RefSeq" id="WP_328952896.1">
    <property type="nucleotide sequence ID" value="NZ_CP108110.1"/>
</dbReference>
<evidence type="ECO:0000313" key="10">
    <source>
        <dbReference type="Proteomes" id="UP001432222"/>
    </source>
</evidence>
<accession>A0ABZ1TS68</accession>
<feature type="transmembrane region" description="Helical" evidence="7">
    <location>
        <begin position="61"/>
        <end position="80"/>
    </location>
</feature>
<keyword evidence="4" id="KW-0378">Hydrolase</keyword>
<feature type="domain" description="Phosphatidic acid phosphatase type 2/haloperoxidase" evidence="8">
    <location>
        <begin position="62"/>
        <end position="177"/>
    </location>
</feature>
<dbReference type="Proteomes" id="UP001432222">
    <property type="component" value="Chromosome"/>
</dbReference>
<keyword evidence="2" id="KW-1003">Cell membrane</keyword>
<evidence type="ECO:0000256" key="5">
    <source>
        <dbReference type="ARBA" id="ARBA00022989"/>
    </source>
</evidence>
<dbReference type="InterPro" id="IPR036938">
    <property type="entry name" value="PAP2/HPO_sf"/>
</dbReference>
<dbReference type="PANTHER" id="PTHR14969">
    <property type="entry name" value="SPHINGOSINE-1-PHOSPHATE PHOSPHOHYDROLASE"/>
    <property type="match status" value="1"/>
</dbReference>